<protein>
    <submittedName>
        <fullName evidence="1">Uncharacterized protein</fullName>
    </submittedName>
</protein>
<gene>
    <name evidence="1" type="ORF">SAMN02745220_05055</name>
</gene>
<organism evidence="1 2">
    <name type="scientific">Desulfopila aestuarii DSM 18488</name>
    <dbReference type="NCBI Taxonomy" id="1121416"/>
    <lineage>
        <taxon>Bacteria</taxon>
        <taxon>Pseudomonadati</taxon>
        <taxon>Thermodesulfobacteriota</taxon>
        <taxon>Desulfobulbia</taxon>
        <taxon>Desulfobulbales</taxon>
        <taxon>Desulfocapsaceae</taxon>
        <taxon>Desulfopila</taxon>
    </lineage>
</organism>
<dbReference type="EMBL" id="FRFE01000051">
    <property type="protein sequence ID" value="SHO53308.1"/>
    <property type="molecule type" value="Genomic_DNA"/>
</dbReference>
<dbReference type="STRING" id="1121416.SAMN02745220_05055"/>
<keyword evidence="2" id="KW-1185">Reference proteome</keyword>
<proteinExistence type="predicted"/>
<accession>A0A1M7YL48</accession>
<reference evidence="1 2" key="1">
    <citation type="submission" date="2016-12" db="EMBL/GenBank/DDBJ databases">
        <authorList>
            <person name="Song W.-J."/>
            <person name="Kurnit D.M."/>
        </authorList>
    </citation>
    <scope>NUCLEOTIDE SEQUENCE [LARGE SCALE GENOMIC DNA]</scope>
    <source>
        <strain evidence="1 2">DSM 18488</strain>
    </source>
</reference>
<evidence type="ECO:0000313" key="2">
    <source>
        <dbReference type="Proteomes" id="UP000184603"/>
    </source>
</evidence>
<dbReference type="Proteomes" id="UP000184603">
    <property type="component" value="Unassembled WGS sequence"/>
</dbReference>
<sequence length="49" mass="5980">MAVHVIVREAHYLVDNYFIERNLVERRCNLNLFSKFCYFQYAVILLIIE</sequence>
<dbReference type="AlphaFoldDB" id="A0A1M7YL48"/>
<evidence type="ECO:0000313" key="1">
    <source>
        <dbReference type="EMBL" id="SHO53308.1"/>
    </source>
</evidence>
<name>A0A1M7YL48_9BACT</name>